<evidence type="ECO:0000256" key="1">
    <source>
        <dbReference type="SAM" id="MobiDB-lite"/>
    </source>
</evidence>
<evidence type="ECO:0000313" key="4">
    <source>
        <dbReference type="Proteomes" id="UP001321125"/>
    </source>
</evidence>
<proteinExistence type="predicted"/>
<organism evidence="3 4">
    <name type="scientific">Vreelandella janggokensis</name>
    <dbReference type="NCBI Taxonomy" id="370767"/>
    <lineage>
        <taxon>Bacteria</taxon>
        <taxon>Pseudomonadati</taxon>
        <taxon>Pseudomonadota</taxon>
        <taxon>Gammaproteobacteria</taxon>
        <taxon>Oceanospirillales</taxon>
        <taxon>Halomonadaceae</taxon>
        <taxon>Vreelandella</taxon>
    </lineage>
</organism>
<name>A0ABT4IQU0_9GAMM</name>
<protein>
    <submittedName>
        <fullName evidence="3">Uncharacterized protein</fullName>
    </submittedName>
</protein>
<feature type="region of interest" description="Disordered" evidence="1">
    <location>
        <begin position="27"/>
        <end position="106"/>
    </location>
</feature>
<evidence type="ECO:0000313" key="3">
    <source>
        <dbReference type="EMBL" id="MCZ0925820.1"/>
    </source>
</evidence>
<feature type="compositionally biased region" description="Polar residues" evidence="1">
    <location>
        <begin position="42"/>
        <end position="51"/>
    </location>
</feature>
<keyword evidence="2" id="KW-0732">Signal</keyword>
<dbReference type="EMBL" id="JAKNQU010000001">
    <property type="protein sequence ID" value="MCZ0925820.1"/>
    <property type="molecule type" value="Genomic_DNA"/>
</dbReference>
<gene>
    <name evidence="3" type="ORF">L0635_01840</name>
</gene>
<evidence type="ECO:0000256" key="2">
    <source>
        <dbReference type="SAM" id="SignalP"/>
    </source>
</evidence>
<dbReference type="RefSeq" id="WP_085919826.1">
    <property type="nucleotide sequence ID" value="NZ_JAKNQT010000004.1"/>
</dbReference>
<reference evidence="3 4" key="1">
    <citation type="submission" date="2022-02" db="EMBL/GenBank/DDBJ databases">
        <title>Study of halophilic communities from a Mexican lake.</title>
        <authorList>
            <person name="Hernandez-Soto L.M."/>
            <person name="Martinez-Abarca F."/>
            <person name="Ramirez-Saad H.C."/>
            <person name="Aguirre-Garrido J.F."/>
        </authorList>
    </citation>
    <scope>NUCLEOTIDE SEQUENCE [LARGE SCALE GENOMIC DNA]</scope>
    <source>
        <strain evidence="3 4">Hjan13</strain>
    </source>
</reference>
<feature type="signal peptide" evidence="2">
    <location>
        <begin position="1"/>
        <end position="23"/>
    </location>
</feature>
<feature type="chain" id="PRO_5045209712" evidence="2">
    <location>
        <begin position="24"/>
        <end position="106"/>
    </location>
</feature>
<dbReference type="Proteomes" id="UP001321125">
    <property type="component" value="Unassembled WGS sequence"/>
</dbReference>
<keyword evidence="4" id="KW-1185">Reference proteome</keyword>
<accession>A0ABT4IQU0</accession>
<sequence length="106" mass="11276">MKNVIRTVALVGTFGLMSGMAFAEHHEDMKDHEMNEAEASVDSANDPSDGQSEPDAMMSDDAVVEDENTTESANDPDDGTTEPEGQLEDGEVAEDNGVDSANDPED</sequence>
<comment type="caution">
    <text evidence="3">The sequence shown here is derived from an EMBL/GenBank/DDBJ whole genome shotgun (WGS) entry which is preliminary data.</text>
</comment>
<feature type="compositionally biased region" description="Acidic residues" evidence="1">
    <location>
        <begin position="62"/>
        <end position="106"/>
    </location>
</feature>